<dbReference type="EMBL" id="QDEB01132434">
    <property type="protein sequence ID" value="RZB38944.1"/>
    <property type="molecule type" value="Genomic_DNA"/>
</dbReference>
<comment type="caution">
    <text evidence="9">The sequence shown here is derived from an EMBL/GenBank/DDBJ whole genome shotgun (WGS) entry which is preliminary data.</text>
</comment>
<gene>
    <name evidence="9" type="ORF">BDFB_008367</name>
</gene>
<dbReference type="PANTHER" id="PTHR21143">
    <property type="entry name" value="INVERTEBRATE GUSTATORY RECEPTOR"/>
    <property type="match status" value="1"/>
</dbReference>
<evidence type="ECO:0000256" key="2">
    <source>
        <dbReference type="ARBA" id="ARBA00022475"/>
    </source>
</evidence>
<feature type="transmembrane region" description="Helical" evidence="8">
    <location>
        <begin position="709"/>
        <end position="730"/>
    </location>
</feature>
<comment type="subcellular location">
    <subcellularLocation>
        <location evidence="1">Cell membrane</location>
        <topology evidence="1">Multi-pass membrane protein</topology>
    </subcellularLocation>
</comment>
<dbReference type="AlphaFoldDB" id="A0A482V476"/>
<evidence type="ECO:0000313" key="10">
    <source>
        <dbReference type="Proteomes" id="UP000292052"/>
    </source>
</evidence>
<feature type="transmembrane region" description="Helical" evidence="8">
    <location>
        <begin position="821"/>
        <end position="847"/>
    </location>
</feature>
<evidence type="ECO:0000313" key="9">
    <source>
        <dbReference type="EMBL" id="RZB38944.1"/>
    </source>
</evidence>
<dbReference type="GO" id="GO:0030425">
    <property type="term" value="C:dendrite"/>
    <property type="evidence" value="ECO:0007669"/>
    <property type="project" value="TreeGrafter"/>
</dbReference>
<dbReference type="GO" id="GO:0030424">
    <property type="term" value="C:axon"/>
    <property type="evidence" value="ECO:0007669"/>
    <property type="project" value="TreeGrafter"/>
</dbReference>
<keyword evidence="6" id="KW-0675">Receptor</keyword>
<proteinExistence type="predicted"/>
<feature type="transmembrane region" description="Helical" evidence="8">
    <location>
        <begin position="55"/>
        <end position="80"/>
    </location>
</feature>
<dbReference type="GO" id="GO:0008049">
    <property type="term" value="P:male courtship behavior"/>
    <property type="evidence" value="ECO:0007669"/>
    <property type="project" value="TreeGrafter"/>
</dbReference>
<feature type="transmembrane region" description="Helical" evidence="8">
    <location>
        <begin position="613"/>
        <end position="631"/>
    </location>
</feature>
<keyword evidence="7" id="KW-0807">Transducer</keyword>
<dbReference type="Proteomes" id="UP000292052">
    <property type="component" value="Unassembled WGS sequence"/>
</dbReference>
<dbReference type="PANTHER" id="PTHR21143:SF133">
    <property type="entry name" value="GUSTATORY AND PHEROMONE RECEPTOR 32A-RELATED"/>
    <property type="match status" value="1"/>
</dbReference>
<dbReference type="GO" id="GO:0050909">
    <property type="term" value="P:sensory perception of taste"/>
    <property type="evidence" value="ECO:0007669"/>
    <property type="project" value="InterPro"/>
</dbReference>
<protein>
    <submittedName>
        <fullName evidence="9">7tm 7 domain containing protein</fullName>
    </submittedName>
</protein>
<feature type="transmembrane region" description="Helical" evidence="8">
    <location>
        <begin position="345"/>
        <end position="365"/>
    </location>
</feature>
<dbReference type="GO" id="GO:0007165">
    <property type="term" value="P:signal transduction"/>
    <property type="evidence" value="ECO:0007669"/>
    <property type="project" value="UniProtKB-KW"/>
</dbReference>
<organism evidence="9 10">
    <name type="scientific">Asbolus verrucosus</name>
    <name type="common">Desert ironclad beetle</name>
    <dbReference type="NCBI Taxonomy" id="1661398"/>
    <lineage>
        <taxon>Eukaryota</taxon>
        <taxon>Metazoa</taxon>
        <taxon>Ecdysozoa</taxon>
        <taxon>Arthropoda</taxon>
        <taxon>Hexapoda</taxon>
        <taxon>Insecta</taxon>
        <taxon>Pterygota</taxon>
        <taxon>Neoptera</taxon>
        <taxon>Endopterygota</taxon>
        <taxon>Coleoptera</taxon>
        <taxon>Polyphaga</taxon>
        <taxon>Cucujiformia</taxon>
        <taxon>Tenebrionidae</taxon>
        <taxon>Pimeliinae</taxon>
        <taxon>Asbolus</taxon>
    </lineage>
</organism>
<feature type="transmembrane region" description="Helical" evidence="8">
    <location>
        <begin position="853"/>
        <end position="875"/>
    </location>
</feature>
<evidence type="ECO:0000256" key="4">
    <source>
        <dbReference type="ARBA" id="ARBA00022989"/>
    </source>
</evidence>
<evidence type="ECO:0000256" key="8">
    <source>
        <dbReference type="SAM" id="Phobius"/>
    </source>
</evidence>
<dbReference type="GO" id="GO:0043025">
    <property type="term" value="C:neuronal cell body"/>
    <property type="evidence" value="ECO:0007669"/>
    <property type="project" value="TreeGrafter"/>
</dbReference>
<evidence type="ECO:0000256" key="5">
    <source>
        <dbReference type="ARBA" id="ARBA00023136"/>
    </source>
</evidence>
<dbReference type="InterPro" id="IPR013604">
    <property type="entry name" value="7TM_chemorcpt"/>
</dbReference>
<feature type="transmembrane region" description="Helical" evidence="8">
    <location>
        <begin position="457"/>
        <end position="477"/>
    </location>
</feature>
<sequence length="926" mass="106276">MIEARFVILNKEINNLVKGTQLALVGKRGSRYLPLNQICALHHHLSKLITLFNDIFGVILLLMFGVSFTIMVLVIFLIAVELQASHTNWFLILVRAVSTLSFFVDTIYVCDVCYTTIEEANKSAELIHKIETEDHDMRDRIEMFSLQIANDQVEFSAAGFFPINYTLVFSVKFLVKIVDFDVKLHMNAITINYGRSRKKMLFQQMGRLIYLSLLITFLVVSTAVPKKIYIGFGQISGYVLLIINSASCHQSIELISMIEARFVILNKQINNLVKGTQLALVGKHGSRYLPLNQICALHHHLSKLITLFNDIFGVILLLMFGVSFTVMVLVVLYIVVQLQASHTNWFLILVRMVSSLSFFVDPFYVCDVCYANKSAELIHKIETEDHDLRDRIEMFSLQIANNQVEFNAAGFFPINYTLVFSHKISFLVLSLSTKLRRVFVRLILDFDHKIVNKVSQVLVVGFGGIYVVVTWICSIVNREKFMEFLVRMIDFDVKLYTNSIIVNYERSRRKILYQLVGRLVYLSLLSTVSVVYFPMSSEIADILGRISGYVLIIINSATCHQCIESISMIRARFVILNKQINNLINRSQLIGEPPTRLLPLNQICALHHHLSKLITLFNDIFGVILLLMFGANKSAELIHKIETEDHDVRDRIEMFSLQMANEQVEFNAAGFFPINYTLVFSITGGVTTYITDHININYQKNKQKILFQIYVRHIWTTLYISCFIFSGLSWRLFEQLYLITAFLFLTINSVNCHQAIELISLLKSRFAILNEQISDLVEFADSNIETVDKTANFKRQYLSLRKICSLHHHLSRLITLFNETFGLVLLVTFGVSFVMISLSLFFAMVVLSQKDISWLHVLYTLTISVSFVVDTIYVCDAAEAGELMHKIETEDRDIIDRIEMFSLQIINRPVEFNAAGFFPINYTLIF</sequence>
<feature type="transmembrane region" description="Helical" evidence="8">
    <location>
        <begin position="311"/>
        <end position="336"/>
    </location>
</feature>
<feature type="non-terminal residue" evidence="9">
    <location>
        <position position="926"/>
    </location>
</feature>
<evidence type="ECO:0000256" key="1">
    <source>
        <dbReference type="ARBA" id="ARBA00004651"/>
    </source>
</evidence>
<keyword evidence="2" id="KW-1003">Cell membrane</keyword>
<dbReference type="GO" id="GO:0005886">
    <property type="term" value="C:plasma membrane"/>
    <property type="evidence" value="ECO:0007669"/>
    <property type="project" value="UniProtKB-SubCell"/>
</dbReference>
<keyword evidence="10" id="KW-1185">Reference proteome</keyword>
<keyword evidence="3 8" id="KW-0812">Transmembrane</keyword>
<accession>A0A482V476</accession>
<dbReference type="Pfam" id="PF08395">
    <property type="entry name" value="7tm_7"/>
    <property type="match status" value="5"/>
</dbReference>
<evidence type="ECO:0000256" key="6">
    <source>
        <dbReference type="ARBA" id="ARBA00023170"/>
    </source>
</evidence>
<dbReference type="OrthoDB" id="6815404at2759"/>
<dbReference type="GO" id="GO:0007635">
    <property type="term" value="P:chemosensory behavior"/>
    <property type="evidence" value="ECO:0007669"/>
    <property type="project" value="TreeGrafter"/>
</dbReference>
<name>A0A482V476_ASBVE</name>
<reference evidence="9 10" key="1">
    <citation type="submission" date="2017-03" db="EMBL/GenBank/DDBJ databases">
        <title>Genome of the blue death feigning beetle - Asbolus verrucosus.</title>
        <authorList>
            <person name="Rider S.D."/>
        </authorList>
    </citation>
    <scope>NUCLEOTIDE SEQUENCE [LARGE SCALE GENOMIC DNA]</scope>
    <source>
        <strain evidence="9">Butters</strain>
        <tissue evidence="9">Head and leg muscle</tissue>
    </source>
</reference>
<feature type="transmembrane region" description="Helical" evidence="8">
    <location>
        <begin position="515"/>
        <end position="535"/>
    </location>
</feature>
<feature type="transmembrane region" description="Helical" evidence="8">
    <location>
        <begin position="205"/>
        <end position="224"/>
    </location>
</feature>
<evidence type="ECO:0000256" key="7">
    <source>
        <dbReference type="ARBA" id="ARBA00023224"/>
    </source>
</evidence>
<keyword evidence="4 8" id="KW-1133">Transmembrane helix</keyword>
<keyword evidence="5 8" id="KW-0472">Membrane</keyword>
<evidence type="ECO:0000256" key="3">
    <source>
        <dbReference type="ARBA" id="ARBA00022692"/>
    </source>
</evidence>